<dbReference type="Proteomes" id="UP000749471">
    <property type="component" value="Unassembled WGS sequence"/>
</dbReference>
<feature type="transmembrane region" description="Helical" evidence="1">
    <location>
        <begin position="45"/>
        <end position="64"/>
    </location>
</feature>
<organism evidence="2 3">
    <name type="scientific">Tissierella simiarum</name>
    <dbReference type="NCBI Taxonomy" id="2841534"/>
    <lineage>
        <taxon>Bacteria</taxon>
        <taxon>Bacillati</taxon>
        <taxon>Bacillota</taxon>
        <taxon>Tissierellia</taxon>
        <taxon>Tissierellales</taxon>
        <taxon>Tissierellaceae</taxon>
        <taxon>Tissierella</taxon>
    </lineage>
</organism>
<dbReference type="Pfam" id="PF09527">
    <property type="entry name" value="ATPase_gene1"/>
    <property type="match status" value="1"/>
</dbReference>
<accession>A0ABS6E2D0</accession>
<comment type="caution">
    <text evidence="2">The sequence shown here is derived from an EMBL/GenBank/DDBJ whole genome shotgun (WGS) entry which is preliminary data.</text>
</comment>
<keyword evidence="1" id="KW-0812">Transmembrane</keyword>
<evidence type="ECO:0000313" key="2">
    <source>
        <dbReference type="EMBL" id="MBU5436731.1"/>
    </source>
</evidence>
<reference evidence="2 3" key="1">
    <citation type="submission" date="2021-06" db="EMBL/GenBank/DDBJ databases">
        <authorList>
            <person name="Sun Q."/>
            <person name="Li D."/>
        </authorList>
    </citation>
    <scope>NUCLEOTIDE SEQUENCE [LARGE SCALE GENOMIC DNA]</scope>
    <source>
        <strain evidence="2 3">MSJ-40</strain>
    </source>
</reference>
<dbReference type="InterPro" id="IPR032820">
    <property type="entry name" value="ATPase_put"/>
</dbReference>
<dbReference type="EMBL" id="JAHLPM010000001">
    <property type="protein sequence ID" value="MBU5436731.1"/>
    <property type="molecule type" value="Genomic_DNA"/>
</dbReference>
<name>A0ABS6E2D0_9FIRM</name>
<keyword evidence="1" id="KW-1133">Transmembrane helix</keyword>
<protein>
    <submittedName>
        <fullName evidence="2">AtpZ/AtpI family protein</fullName>
    </submittedName>
</protein>
<dbReference type="RefSeq" id="WP_216516155.1">
    <property type="nucleotide sequence ID" value="NZ_JAHLPM010000001.1"/>
</dbReference>
<keyword evidence="3" id="KW-1185">Reference proteome</keyword>
<evidence type="ECO:0000313" key="3">
    <source>
        <dbReference type="Proteomes" id="UP000749471"/>
    </source>
</evidence>
<feature type="transmembrane region" description="Helical" evidence="1">
    <location>
        <begin position="12"/>
        <end position="33"/>
    </location>
</feature>
<gene>
    <name evidence="2" type="ORF">KQI42_01855</name>
</gene>
<keyword evidence="1" id="KW-0472">Membrane</keyword>
<sequence>MKKKDYKDVLKNLGLISQIGISVITPILLGVFIGQFIDKKVGTQGIFIIVFIILGAGAGFLNLFKLGGWQKNKRK</sequence>
<evidence type="ECO:0000256" key="1">
    <source>
        <dbReference type="SAM" id="Phobius"/>
    </source>
</evidence>
<proteinExistence type="predicted"/>